<reference evidence="6" key="1">
    <citation type="submission" date="2022-12" db="EMBL/GenBank/DDBJ databases">
        <title>Jiella pelagia sp. nov., isolated from phosphonate enriched culture of Northwest Pacific surface seawater.</title>
        <authorList>
            <person name="Shin D.Y."/>
            <person name="Hwang C.Y."/>
        </authorList>
    </citation>
    <scope>NUCLEOTIDE SEQUENCE</scope>
    <source>
        <strain evidence="6">HL-NP1</strain>
    </source>
</reference>
<proteinExistence type="inferred from homology"/>
<evidence type="ECO:0000259" key="4">
    <source>
        <dbReference type="Pfam" id="PF00149"/>
    </source>
</evidence>
<dbReference type="InterPro" id="IPR008334">
    <property type="entry name" value="5'-Nucleotdase_C"/>
</dbReference>
<dbReference type="InterPro" id="IPR004843">
    <property type="entry name" value="Calcineurin-like_PHP"/>
</dbReference>
<feature type="domain" description="5'-Nucleotidase C-terminal" evidence="5">
    <location>
        <begin position="335"/>
        <end position="495"/>
    </location>
</feature>
<sequence length="534" mass="57173">MMKHLLGSAAAMAVLAFGTTAALADYTLTILHTNDFHSRVEAINKYDSTCEGDDVAENKCFGGSARLFTAIMAAKQAAQNPILVDGGDQFQGTLFYTQYKGKAAAEMMNALGYEAMTVGNHEFDDGPKVLRDFIKAVDFPVLLANADVSKEPELADAVKPSTIVEKNGEKIGLLGIAPADTGELASPGKNITFSDPVEALKREVKTLTDQGVDKIVLLSHSGYREDQRIAAEVPGIDVIVGGHSHSLLSNTDDKAEGPYPTMVKGPDGHDVPIVQAYAYGKYLGELTLTFDDQGVVTAATGQPLILDGEIAEDSRLKERVAELAKPLEEIRKKVVAETAAPIDGSRDNCRARECEMGDLLADAMLARVKDQGAQIAIINGGGLRASIDQGDVTMGEILTVLPFQNTLSTFKLKGSAIREALENGVSQVEDGAGRFPQVAGLTYSWSKSAAPGSRIKEVMVEQGDQYVPLDPEKTYVVVSNNYMRAGGDGYAAFAEQASDAYDYGPALEQVLADYLAKDNIPYEPYTDGRITEVD</sequence>
<dbReference type="PANTHER" id="PTHR11575">
    <property type="entry name" value="5'-NUCLEOTIDASE-RELATED"/>
    <property type="match status" value="1"/>
</dbReference>
<dbReference type="InterPro" id="IPR036907">
    <property type="entry name" value="5'-Nucleotdase_C_sf"/>
</dbReference>
<dbReference type="RefSeq" id="WP_268882406.1">
    <property type="nucleotide sequence ID" value="NZ_CP114029.1"/>
</dbReference>
<evidence type="ECO:0000256" key="2">
    <source>
        <dbReference type="ARBA" id="ARBA00022729"/>
    </source>
</evidence>
<evidence type="ECO:0000313" key="6">
    <source>
        <dbReference type="EMBL" id="WAP69982.1"/>
    </source>
</evidence>
<protein>
    <submittedName>
        <fullName evidence="6">5'-nucleotidase C-terminal domain-containing protein</fullName>
    </submittedName>
</protein>
<dbReference type="PRINTS" id="PR01607">
    <property type="entry name" value="APYRASEFAMLY"/>
</dbReference>
<evidence type="ECO:0000259" key="5">
    <source>
        <dbReference type="Pfam" id="PF02872"/>
    </source>
</evidence>
<dbReference type="Proteomes" id="UP001164020">
    <property type="component" value="Chromosome"/>
</dbReference>
<evidence type="ECO:0000256" key="1">
    <source>
        <dbReference type="ARBA" id="ARBA00006654"/>
    </source>
</evidence>
<dbReference type="PANTHER" id="PTHR11575:SF24">
    <property type="entry name" value="5'-NUCLEOTIDASE"/>
    <property type="match status" value="1"/>
</dbReference>
<accession>A0ABY7C1M2</accession>
<dbReference type="SUPFAM" id="SSF55816">
    <property type="entry name" value="5'-nucleotidase (syn. UDP-sugar hydrolase), C-terminal domain"/>
    <property type="match status" value="1"/>
</dbReference>
<evidence type="ECO:0000313" key="7">
    <source>
        <dbReference type="Proteomes" id="UP001164020"/>
    </source>
</evidence>
<dbReference type="Pfam" id="PF00149">
    <property type="entry name" value="Metallophos"/>
    <property type="match status" value="1"/>
</dbReference>
<feature type="signal peptide" evidence="3">
    <location>
        <begin position="1"/>
        <end position="24"/>
    </location>
</feature>
<dbReference type="InterPro" id="IPR006179">
    <property type="entry name" value="5_nucleotidase/apyrase"/>
</dbReference>
<dbReference type="SUPFAM" id="SSF56300">
    <property type="entry name" value="Metallo-dependent phosphatases"/>
    <property type="match status" value="1"/>
</dbReference>
<dbReference type="InterPro" id="IPR006146">
    <property type="entry name" value="5'-Nucleotdase_CS"/>
</dbReference>
<keyword evidence="2 3" id="KW-0732">Signal</keyword>
<gene>
    <name evidence="6" type="ORF">OH818_07380</name>
</gene>
<dbReference type="Gene3D" id="3.90.780.10">
    <property type="entry name" value="5'-Nucleotidase, C-terminal domain"/>
    <property type="match status" value="1"/>
</dbReference>
<comment type="similarity">
    <text evidence="1 3">Belongs to the 5'-nucleotidase family.</text>
</comment>
<name>A0ABY7C1M2_9HYPH</name>
<dbReference type="InterPro" id="IPR029052">
    <property type="entry name" value="Metallo-depent_PP-like"/>
</dbReference>
<dbReference type="Gene3D" id="3.60.21.10">
    <property type="match status" value="1"/>
</dbReference>
<dbReference type="CDD" id="cd07409">
    <property type="entry name" value="MPP_CD73_N"/>
    <property type="match status" value="1"/>
</dbReference>
<keyword evidence="3" id="KW-0547">Nucleotide-binding</keyword>
<feature type="domain" description="Calcineurin-like phosphoesterase" evidence="4">
    <location>
        <begin position="29"/>
        <end position="246"/>
    </location>
</feature>
<dbReference type="EMBL" id="CP114029">
    <property type="protein sequence ID" value="WAP69982.1"/>
    <property type="molecule type" value="Genomic_DNA"/>
</dbReference>
<feature type="chain" id="PRO_5044971731" evidence="3">
    <location>
        <begin position="25"/>
        <end position="534"/>
    </location>
</feature>
<organism evidence="6 7">
    <name type="scientific">Jiella pelagia</name>
    <dbReference type="NCBI Taxonomy" id="2986949"/>
    <lineage>
        <taxon>Bacteria</taxon>
        <taxon>Pseudomonadati</taxon>
        <taxon>Pseudomonadota</taxon>
        <taxon>Alphaproteobacteria</taxon>
        <taxon>Hyphomicrobiales</taxon>
        <taxon>Aurantimonadaceae</taxon>
        <taxon>Jiella</taxon>
    </lineage>
</organism>
<keyword evidence="7" id="KW-1185">Reference proteome</keyword>
<dbReference type="PROSITE" id="PS00786">
    <property type="entry name" value="5_NUCLEOTIDASE_2"/>
    <property type="match status" value="1"/>
</dbReference>
<dbReference type="PROSITE" id="PS00785">
    <property type="entry name" value="5_NUCLEOTIDASE_1"/>
    <property type="match status" value="1"/>
</dbReference>
<dbReference type="Pfam" id="PF02872">
    <property type="entry name" value="5_nucleotid_C"/>
    <property type="match status" value="1"/>
</dbReference>
<evidence type="ECO:0000256" key="3">
    <source>
        <dbReference type="RuleBase" id="RU362119"/>
    </source>
</evidence>
<keyword evidence="3" id="KW-0378">Hydrolase</keyword>